<keyword evidence="3" id="KW-1185">Reference proteome</keyword>
<dbReference type="RefSeq" id="WP_187241226.1">
    <property type="nucleotide sequence ID" value="NZ_BAAAOK010000011.1"/>
</dbReference>
<evidence type="ECO:0000313" key="3">
    <source>
        <dbReference type="Proteomes" id="UP000805614"/>
    </source>
</evidence>
<dbReference type="InterPro" id="IPR007499">
    <property type="entry name" value="ERF_bacteria_virus"/>
</dbReference>
<organism evidence="2 3">
    <name type="scientific">Actinomadura alba</name>
    <dbReference type="NCBI Taxonomy" id="406431"/>
    <lineage>
        <taxon>Bacteria</taxon>
        <taxon>Bacillati</taxon>
        <taxon>Actinomycetota</taxon>
        <taxon>Actinomycetes</taxon>
        <taxon>Streptosporangiales</taxon>
        <taxon>Thermomonosporaceae</taxon>
        <taxon>Actinomadura</taxon>
    </lineage>
</organism>
<evidence type="ECO:0000313" key="2">
    <source>
        <dbReference type="EMBL" id="MBC6464293.1"/>
    </source>
</evidence>
<proteinExistence type="predicted"/>
<feature type="region of interest" description="Disordered" evidence="1">
    <location>
        <begin position="131"/>
        <end position="183"/>
    </location>
</feature>
<name>A0ABR7LIP0_9ACTN</name>
<feature type="region of interest" description="Disordered" evidence="1">
    <location>
        <begin position="266"/>
        <end position="287"/>
    </location>
</feature>
<dbReference type="Pfam" id="PF04404">
    <property type="entry name" value="ERF"/>
    <property type="match status" value="1"/>
</dbReference>
<dbReference type="Proteomes" id="UP000805614">
    <property type="component" value="Unassembled WGS sequence"/>
</dbReference>
<comment type="caution">
    <text evidence="2">The sequence shown here is derived from an EMBL/GenBank/DDBJ whole genome shotgun (WGS) entry which is preliminary data.</text>
</comment>
<protein>
    <submittedName>
        <fullName evidence="2">ERF family protein</fullName>
    </submittedName>
</protein>
<gene>
    <name evidence="2" type="ORF">HKK74_02080</name>
</gene>
<sequence>MTEQQTNATPALNAALAKVQARLPKLERDRTVTVETKKGEPYSYSYATLAHLSEAVLPLLAENGLSFTSMPGAGSDGKMCVRYSLRHESGEALTGEFPISAEGGIQVLGGRITYARRYCLAAVVGIAADEDDESRLPGDAAPRTAQRSGRRGSPEQGAETAQRSRPARPAAGPPLPGEEGRSAEPPITQAQLKKLHTVFSAVEVPDRETRLQVASLIVGRDVGSSNELTKVEGSTLIDTLDRVAAGGPEPGARLWTLLGEIEKQREGESAVANPLHYTPDEIAEGSS</sequence>
<reference evidence="2 3" key="1">
    <citation type="submission" date="2020-06" db="EMBL/GenBank/DDBJ databases">
        <title>Actinomadura xiongansis sp. nov., isolated from soil of Baiyangdian.</title>
        <authorList>
            <person name="Zhang X."/>
        </authorList>
    </citation>
    <scope>NUCLEOTIDE SEQUENCE [LARGE SCALE GENOMIC DNA]</scope>
    <source>
        <strain evidence="2 3">HBUM206468</strain>
    </source>
</reference>
<dbReference type="EMBL" id="JABVEC010000001">
    <property type="protein sequence ID" value="MBC6464293.1"/>
    <property type="molecule type" value="Genomic_DNA"/>
</dbReference>
<accession>A0ABR7LIP0</accession>
<evidence type="ECO:0000256" key="1">
    <source>
        <dbReference type="SAM" id="MobiDB-lite"/>
    </source>
</evidence>